<accession>A0A0P7AXI9</accession>
<organism evidence="1 2">
    <name type="scientific">Neonectria ditissima</name>
    <dbReference type="NCBI Taxonomy" id="78410"/>
    <lineage>
        <taxon>Eukaryota</taxon>
        <taxon>Fungi</taxon>
        <taxon>Dikarya</taxon>
        <taxon>Ascomycota</taxon>
        <taxon>Pezizomycotina</taxon>
        <taxon>Sordariomycetes</taxon>
        <taxon>Hypocreomycetidae</taxon>
        <taxon>Hypocreales</taxon>
        <taxon>Nectriaceae</taxon>
        <taxon>Neonectria</taxon>
    </lineage>
</organism>
<reference evidence="1 2" key="1">
    <citation type="submission" date="2015-09" db="EMBL/GenBank/DDBJ databases">
        <title>Draft genome of a European isolate of the apple canker pathogen Neonectria ditissima.</title>
        <authorList>
            <person name="Gomez-Cortecero A."/>
            <person name="Harrison R.J."/>
            <person name="Armitage A.D."/>
        </authorList>
    </citation>
    <scope>NUCLEOTIDE SEQUENCE [LARGE SCALE GENOMIC DNA]</scope>
    <source>
        <strain evidence="1 2">R09/05</strain>
    </source>
</reference>
<keyword evidence="2" id="KW-1185">Reference proteome</keyword>
<evidence type="ECO:0000313" key="2">
    <source>
        <dbReference type="Proteomes" id="UP000050424"/>
    </source>
</evidence>
<dbReference type="Proteomes" id="UP000050424">
    <property type="component" value="Unassembled WGS sequence"/>
</dbReference>
<evidence type="ECO:0000313" key="1">
    <source>
        <dbReference type="EMBL" id="KPM39301.1"/>
    </source>
</evidence>
<dbReference type="Gene3D" id="3.30.559.10">
    <property type="entry name" value="Chloramphenicol acetyltransferase-like domain"/>
    <property type="match status" value="2"/>
</dbReference>
<dbReference type="AlphaFoldDB" id="A0A0P7AXI9"/>
<sequence>MPAPPSGTELSILDQASSRRYTRLLYCYSLPESISYENTEFLVERFSYATGQILAKWPFLTCRIRLCDPRHSAGRVKLFNLQSQRSCAYNEHNQFCTDGVLSVKRISDWHPKVPNYRDLAKQGMSPDTIRSSDYCRPLPNLKDDYAVVYHISLNFIRGGLVLCVCYMNSVLDNAANSFIFEQFARGLTRPRSRNPGQDASVRTTRDHIRYINRLGARGSCLIDQFLSKRCPEFDPPRPVLLAHPLPTDGIHASYSPSDSVVGKVFKFPVSGLKKLRREIAQVTGEPAIGSQHPGMILKAWLWVLMLQARFPRGILDTQKSSLAFTVDVRGGLDIALNEHVRNATLYGYATLPYLGPLRLGTPFDRCFTIADAFRSLRSAAQSLNLHGITTRLGYLEYISNNPGSLKYNLNCSSGSDVIIDSFDWSGGNPDLGVFQLSKFSAEGLTESSIDLGQARMPDMSQAHIQWRFDTNSSVLVVFSQCP</sequence>
<name>A0A0P7AXI9_9HYPO</name>
<comment type="caution">
    <text evidence="1">The sequence shown here is derived from an EMBL/GenBank/DDBJ whole genome shotgun (WGS) entry which is preliminary data.</text>
</comment>
<gene>
    <name evidence="1" type="ORF">AK830_g7223</name>
</gene>
<proteinExistence type="predicted"/>
<dbReference type="OrthoDB" id="5098745at2759"/>
<dbReference type="EMBL" id="LKCW01000110">
    <property type="protein sequence ID" value="KPM39301.1"/>
    <property type="molecule type" value="Genomic_DNA"/>
</dbReference>
<protein>
    <submittedName>
        <fullName evidence="1">Uncharacterized protein</fullName>
    </submittedName>
</protein>
<dbReference type="InterPro" id="IPR023213">
    <property type="entry name" value="CAT-like_dom_sf"/>
</dbReference>